<organism evidence="1 2">
    <name type="scientific">Geosporobacter subterraneus DSM 17957</name>
    <dbReference type="NCBI Taxonomy" id="1121919"/>
    <lineage>
        <taxon>Bacteria</taxon>
        <taxon>Bacillati</taxon>
        <taxon>Bacillota</taxon>
        <taxon>Clostridia</taxon>
        <taxon>Peptostreptococcales</taxon>
        <taxon>Thermotaleaceae</taxon>
        <taxon>Geosporobacter</taxon>
    </lineage>
</organism>
<proteinExistence type="predicted"/>
<evidence type="ECO:0000313" key="1">
    <source>
        <dbReference type="EMBL" id="SHI50382.1"/>
    </source>
</evidence>
<reference evidence="2" key="1">
    <citation type="submission" date="2016-11" db="EMBL/GenBank/DDBJ databases">
        <authorList>
            <person name="Varghese N."/>
            <person name="Submissions S."/>
        </authorList>
    </citation>
    <scope>NUCLEOTIDE SEQUENCE [LARGE SCALE GENOMIC DNA]</scope>
    <source>
        <strain evidence="2">DSM 17957</strain>
    </source>
</reference>
<dbReference type="Proteomes" id="UP000184536">
    <property type="component" value="Unassembled WGS sequence"/>
</dbReference>
<protein>
    <submittedName>
        <fullName evidence="1">Uncharacterized protein</fullName>
    </submittedName>
</protein>
<dbReference type="EMBL" id="FQZV01000003">
    <property type="protein sequence ID" value="SHI50382.1"/>
    <property type="molecule type" value="Genomic_DNA"/>
</dbReference>
<gene>
    <name evidence="1" type="ORF">SAMN02745975_00005</name>
</gene>
<dbReference type="OrthoDB" id="2973788at2"/>
<keyword evidence="2" id="KW-1185">Reference proteome</keyword>
<accession>A0A1M6BNV1</accession>
<dbReference type="RefSeq" id="WP_110939334.1">
    <property type="nucleotide sequence ID" value="NZ_FQZV01000003.1"/>
</dbReference>
<dbReference type="STRING" id="1121919.SAMN02745975_00005"/>
<dbReference type="AlphaFoldDB" id="A0A1M6BNV1"/>
<name>A0A1M6BNV1_9FIRM</name>
<sequence length="80" mass="9831">MVRQSKAYYERKYLVDLNPLSKTIHDLEKEKQSCNIEKVIEPYMKMYDTKSQVILHMLLHPEFQFCRCCMRDEYERTHVK</sequence>
<evidence type="ECO:0000313" key="2">
    <source>
        <dbReference type="Proteomes" id="UP000184536"/>
    </source>
</evidence>